<reference evidence="2" key="1">
    <citation type="journal article" date="2013" name="Science">
        <title>Gene transfer from bacteria and archaea facilitated evolution of an extremophilic eukaryote.</title>
        <authorList>
            <person name="Schonknecht G."/>
            <person name="Chen W.H."/>
            <person name="Ternes C.M."/>
            <person name="Barbier G.G."/>
            <person name="Shrestha R.P."/>
            <person name="Stanke M."/>
            <person name="Brautigam A."/>
            <person name="Baker B.J."/>
            <person name="Banfield J.F."/>
            <person name="Garavito R.M."/>
            <person name="Carr K."/>
            <person name="Wilkerson C."/>
            <person name="Rensing S.A."/>
            <person name="Gagneul D."/>
            <person name="Dickenson N.E."/>
            <person name="Oesterhelt C."/>
            <person name="Lercher M.J."/>
            <person name="Weber A.P."/>
        </authorList>
    </citation>
    <scope>NUCLEOTIDE SEQUENCE [LARGE SCALE GENOMIC DNA]</scope>
    <source>
        <strain evidence="2">074W</strain>
    </source>
</reference>
<evidence type="ECO:0000313" key="1">
    <source>
        <dbReference type="EMBL" id="EME27613.1"/>
    </source>
</evidence>
<dbReference type="EMBL" id="KB454530">
    <property type="protein sequence ID" value="EME27613.1"/>
    <property type="molecule type" value="Genomic_DNA"/>
</dbReference>
<accession>M2XVC4</accession>
<organism evidence="1 2">
    <name type="scientific">Galdieria sulphuraria</name>
    <name type="common">Red alga</name>
    <dbReference type="NCBI Taxonomy" id="130081"/>
    <lineage>
        <taxon>Eukaryota</taxon>
        <taxon>Rhodophyta</taxon>
        <taxon>Bangiophyceae</taxon>
        <taxon>Galdieriales</taxon>
        <taxon>Galdieriaceae</taxon>
        <taxon>Galdieria</taxon>
    </lineage>
</organism>
<dbReference type="Proteomes" id="UP000030680">
    <property type="component" value="Unassembled WGS sequence"/>
</dbReference>
<name>M2XVC4_GALSU</name>
<dbReference type="GeneID" id="17086504"/>
<gene>
    <name evidence="1" type="ORF">Gasu_49050</name>
</gene>
<evidence type="ECO:0000313" key="2">
    <source>
        <dbReference type="Proteomes" id="UP000030680"/>
    </source>
</evidence>
<dbReference type="OrthoDB" id="10311490at2759"/>
<dbReference type="KEGG" id="gsl:Gasu_49050"/>
<proteinExistence type="predicted"/>
<dbReference type="RefSeq" id="XP_005704133.1">
    <property type="nucleotide sequence ID" value="XM_005704076.1"/>
</dbReference>
<dbReference type="AlphaFoldDB" id="M2XVC4"/>
<protein>
    <submittedName>
        <fullName evidence="1">Uncharacterized protein</fullName>
    </submittedName>
</protein>
<keyword evidence="2" id="KW-1185">Reference proteome</keyword>
<dbReference type="Gramene" id="EME27613">
    <property type="protein sequence ID" value="EME27613"/>
    <property type="gene ID" value="Gasu_49050"/>
</dbReference>
<sequence length="374" mass="43896">MSSMFSLAMLSHPVAYEWLLKREEPSISSAFLSSAMVLRHRMVIDNDLKTVEQLFVCVGVVNNMLIGYSFSNYHLVLSSQWIPTCKAICRRFAYDLIRNEFLELHWFPENQTVLASWFQFTSSRFRIRYLVLYEAPPPGKLPCKLLRSLEVVAERLPSSQCFTDSQARQLVDDGLQPSWFDLEQNWSIFPPGSLESQRHLGVFYGTARQTEYDSQSSFTMDCFRTFRQCIHVMKQRRHKTEKKQTLKTVEIPIFQVADADLVIKEFLLLERYYLHGKRGDRWLDENSSPVEKRRRRRLILDTKRKFPKEKLSMDGFQVAKALGNSLKRRIWERSGTSHTNSTEIENEDLKNLLVQLCPEGVCFRYISSYRDDLE</sequence>